<gene>
    <name evidence="4" type="ORF">FRY97_04535</name>
</gene>
<reference evidence="4 5" key="1">
    <citation type="submission" date="2019-08" db="EMBL/GenBank/DDBJ databases">
        <title>Genome of Phaeodactylibacter luteus.</title>
        <authorList>
            <person name="Bowman J.P."/>
        </authorList>
    </citation>
    <scope>NUCLEOTIDE SEQUENCE [LARGE SCALE GENOMIC DNA]</scope>
    <source>
        <strain evidence="4 5">KCTC 42180</strain>
    </source>
</reference>
<evidence type="ECO:0000259" key="3">
    <source>
        <dbReference type="SMART" id="SM00244"/>
    </source>
</evidence>
<keyword evidence="2" id="KW-0472">Membrane</keyword>
<feature type="transmembrane region" description="Helical" evidence="2">
    <location>
        <begin position="6"/>
        <end position="31"/>
    </location>
</feature>
<dbReference type="OrthoDB" id="9792660at2"/>
<dbReference type="CDD" id="cd03401">
    <property type="entry name" value="SPFH_prohibitin"/>
    <property type="match status" value="1"/>
</dbReference>
<name>A0A5C6S220_9BACT</name>
<keyword evidence="2" id="KW-1133">Transmembrane helix</keyword>
<dbReference type="InterPro" id="IPR001107">
    <property type="entry name" value="Band_7"/>
</dbReference>
<keyword evidence="5" id="KW-1185">Reference proteome</keyword>
<dbReference type="AlphaFoldDB" id="A0A5C6S220"/>
<dbReference type="SMART" id="SM00244">
    <property type="entry name" value="PHB"/>
    <property type="match status" value="1"/>
</dbReference>
<evidence type="ECO:0000313" key="4">
    <source>
        <dbReference type="EMBL" id="TXB67662.1"/>
    </source>
</evidence>
<dbReference type="Pfam" id="PF01145">
    <property type="entry name" value="Band_7"/>
    <property type="match status" value="1"/>
</dbReference>
<dbReference type="Proteomes" id="UP000321580">
    <property type="component" value="Unassembled WGS sequence"/>
</dbReference>
<dbReference type="InterPro" id="IPR000163">
    <property type="entry name" value="Prohibitin"/>
</dbReference>
<dbReference type="Gene3D" id="3.30.479.30">
    <property type="entry name" value="Band 7 domain"/>
    <property type="match status" value="1"/>
</dbReference>
<evidence type="ECO:0000313" key="5">
    <source>
        <dbReference type="Proteomes" id="UP000321580"/>
    </source>
</evidence>
<dbReference type="GO" id="GO:0016020">
    <property type="term" value="C:membrane"/>
    <property type="evidence" value="ECO:0007669"/>
    <property type="project" value="UniProtKB-SubCell"/>
</dbReference>
<feature type="domain" description="Band 7" evidence="3">
    <location>
        <begin position="27"/>
        <end position="190"/>
    </location>
</feature>
<comment type="subcellular location">
    <subcellularLocation>
        <location evidence="1">Membrane</location>
        <topology evidence="1">Single-pass membrane protein</topology>
    </subcellularLocation>
</comment>
<protein>
    <submittedName>
        <fullName evidence="4">Prohibitin family protein</fullName>
    </submittedName>
</protein>
<keyword evidence="2" id="KW-0812">Transmembrane</keyword>
<dbReference type="InterPro" id="IPR036013">
    <property type="entry name" value="Band_7/SPFH_dom_sf"/>
</dbReference>
<dbReference type="SUPFAM" id="SSF117892">
    <property type="entry name" value="Band 7/SPFH domain"/>
    <property type="match status" value="1"/>
</dbReference>
<dbReference type="RefSeq" id="WP_147166243.1">
    <property type="nucleotide sequence ID" value="NZ_VOOR01000006.1"/>
</dbReference>
<dbReference type="EMBL" id="VOOR01000006">
    <property type="protein sequence ID" value="TXB67662.1"/>
    <property type="molecule type" value="Genomic_DNA"/>
</dbReference>
<comment type="caution">
    <text evidence="4">The sequence shown here is derived from an EMBL/GenBank/DDBJ whole genome shotgun (WGS) entry which is preliminary data.</text>
</comment>
<dbReference type="PANTHER" id="PTHR23222:SF0">
    <property type="entry name" value="PROHIBITIN 1"/>
    <property type="match status" value="1"/>
</dbReference>
<dbReference type="PANTHER" id="PTHR23222">
    <property type="entry name" value="PROHIBITIN"/>
    <property type="match status" value="1"/>
</dbReference>
<organism evidence="4 5">
    <name type="scientific">Phaeodactylibacter luteus</name>
    <dbReference type="NCBI Taxonomy" id="1564516"/>
    <lineage>
        <taxon>Bacteria</taxon>
        <taxon>Pseudomonadati</taxon>
        <taxon>Bacteroidota</taxon>
        <taxon>Saprospiria</taxon>
        <taxon>Saprospirales</taxon>
        <taxon>Haliscomenobacteraceae</taxon>
        <taxon>Phaeodactylibacter</taxon>
    </lineage>
</organism>
<sequence>MSQSKLITYGIIVFIGLIAILTFSNATFLTIESGERGVLFKRFGGGLDKENIYDPGFHVIAPWNVMYVYDIREKQLDEDMTVLSSNGLNIKVEVTVRVNPRYDNIGDLHEKFGPQYIESLVRPEVRSSVREIIGQFSPEELYSTKRNEVQIMIQEDLNENLGENYVDLRATLIRNIELPDKVRAAIESKIEAEQQALKYEYILQQERKEAERKIIEAEAKSESNRILSASLTDKILQDKGIEATLQLANSPNSKVIVVGGGDKGGLPLILGNN</sequence>
<accession>A0A5C6S220</accession>
<proteinExistence type="predicted"/>
<evidence type="ECO:0000256" key="1">
    <source>
        <dbReference type="ARBA" id="ARBA00004167"/>
    </source>
</evidence>
<evidence type="ECO:0000256" key="2">
    <source>
        <dbReference type="SAM" id="Phobius"/>
    </source>
</evidence>